<dbReference type="EMBL" id="JAMZIH010000192">
    <property type="protein sequence ID" value="KAJ1679764.1"/>
    <property type="molecule type" value="Genomic_DNA"/>
</dbReference>
<evidence type="ECO:0000313" key="1">
    <source>
        <dbReference type="EMBL" id="KAJ1679764.1"/>
    </source>
</evidence>
<dbReference type="Proteomes" id="UP001145114">
    <property type="component" value="Unassembled WGS sequence"/>
</dbReference>
<accession>A0ACC1I0V6</accession>
<gene>
    <name evidence="1" type="ORF">EV182_001377</name>
</gene>
<reference evidence="1" key="1">
    <citation type="submission" date="2022-06" db="EMBL/GenBank/DDBJ databases">
        <title>Phylogenomic reconstructions and comparative analyses of Kickxellomycotina fungi.</title>
        <authorList>
            <person name="Reynolds N.K."/>
            <person name="Stajich J.E."/>
            <person name="Barry K."/>
            <person name="Grigoriev I.V."/>
            <person name="Crous P."/>
            <person name="Smith M.E."/>
        </authorList>
    </citation>
    <scope>NUCLEOTIDE SEQUENCE</scope>
    <source>
        <strain evidence="1">RSA 2271</strain>
    </source>
</reference>
<evidence type="ECO:0000313" key="2">
    <source>
        <dbReference type="Proteomes" id="UP001145114"/>
    </source>
</evidence>
<organism evidence="1 2">
    <name type="scientific">Spiromyces aspiralis</name>
    <dbReference type="NCBI Taxonomy" id="68401"/>
    <lineage>
        <taxon>Eukaryota</taxon>
        <taxon>Fungi</taxon>
        <taxon>Fungi incertae sedis</taxon>
        <taxon>Zoopagomycota</taxon>
        <taxon>Kickxellomycotina</taxon>
        <taxon>Kickxellomycetes</taxon>
        <taxon>Kickxellales</taxon>
        <taxon>Kickxellaceae</taxon>
        <taxon>Spiromyces</taxon>
    </lineage>
</organism>
<proteinExistence type="predicted"/>
<protein>
    <submittedName>
        <fullName evidence="1">Uncharacterized protein</fullName>
    </submittedName>
</protein>
<comment type="caution">
    <text evidence="1">The sequence shown here is derived from an EMBL/GenBank/DDBJ whole genome shotgun (WGS) entry which is preliminary data.</text>
</comment>
<name>A0ACC1I0V6_9FUNG</name>
<sequence>MPPPSQPSKSSYRMRQGLTYQSRTPAFLRHLVNQERATNPFSATISDKLGSSSNNCLYSSDDNDDHDEAVVPEEERPLVVTTDGANLPPPSELVVPQNSQPLSSSSSGTNHKTSKVDDGDDNVIDTTPDGSEGRIMFRRPQPSRPKSGVNNVTDVAKTKVRKRLHNIGDRQNGTPTTTTTTVAMNTTRKKTKLAKNKQLLSFADDDGNNTI</sequence>
<keyword evidence="2" id="KW-1185">Reference proteome</keyword>